<evidence type="ECO:0000313" key="2">
    <source>
        <dbReference type="Proteomes" id="UP000774699"/>
    </source>
</evidence>
<evidence type="ECO:0000313" key="1">
    <source>
        <dbReference type="EMBL" id="MBM3282419.1"/>
    </source>
</evidence>
<dbReference type="EMBL" id="VGJJ01000031">
    <property type="protein sequence ID" value="MBM3282419.1"/>
    <property type="molecule type" value="Genomic_DNA"/>
</dbReference>
<name>A0A8T4C7G0_9ARCH</name>
<gene>
    <name evidence="1" type="ORF">FJY86_03725</name>
</gene>
<dbReference type="Proteomes" id="UP000774699">
    <property type="component" value="Unassembled WGS sequence"/>
</dbReference>
<comment type="caution">
    <text evidence="1">The sequence shown here is derived from an EMBL/GenBank/DDBJ whole genome shotgun (WGS) entry which is preliminary data.</text>
</comment>
<organism evidence="1 2">
    <name type="scientific">Candidatus Iainarchaeum sp</name>
    <dbReference type="NCBI Taxonomy" id="3101447"/>
    <lineage>
        <taxon>Archaea</taxon>
        <taxon>Candidatus Iainarchaeota</taxon>
        <taxon>Candidatus Iainarchaeia</taxon>
        <taxon>Candidatus Iainarchaeales</taxon>
        <taxon>Candidatus Iainarchaeaceae</taxon>
        <taxon>Candidatus Iainarchaeum</taxon>
    </lineage>
</organism>
<protein>
    <submittedName>
        <fullName evidence="1">Uncharacterized protein</fullName>
    </submittedName>
</protein>
<reference evidence="1" key="1">
    <citation type="submission" date="2019-03" db="EMBL/GenBank/DDBJ databases">
        <title>Lake Tanganyika Metagenome-Assembled Genomes (MAGs).</title>
        <authorList>
            <person name="Tran P."/>
        </authorList>
    </citation>
    <scope>NUCLEOTIDE SEQUENCE</scope>
    <source>
        <strain evidence="1">M_DeepCast_50m_m2_156</strain>
    </source>
</reference>
<sequence length="127" mass="13320">MKNEKWSLASLILVAVALAGVVVGYNSGLAPDVFGHTSDEMEITVDVIIQNCNALVNGAPCVAACPSPPNSNTVYTAISGSCLSADGFQWRIMGSATNDKSWTCEDESHLQNQAYAAKVNCLLSGIP</sequence>
<dbReference type="AlphaFoldDB" id="A0A8T4C7G0"/>
<accession>A0A8T4C7G0</accession>
<proteinExistence type="predicted"/>